<dbReference type="EMBL" id="JAAVTK010000007">
    <property type="protein sequence ID" value="NKI90115.1"/>
    <property type="molecule type" value="Genomic_DNA"/>
</dbReference>
<evidence type="ECO:0008006" key="4">
    <source>
        <dbReference type="Google" id="ProtNLM"/>
    </source>
</evidence>
<gene>
    <name evidence="2" type="ORF">HBN54_002714</name>
</gene>
<proteinExistence type="predicted"/>
<protein>
    <recommendedName>
        <fullName evidence="4">Beta-carotene 15,15'-monooxygenase</fullName>
    </recommendedName>
</protein>
<feature type="transmembrane region" description="Helical" evidence="1">
    <location>
        <begin position="334"/>
        <end position="367"/>
    </location>
</feature>
<feature type="transmembrane region" description="Helical" evidence="1">
    <location>
        <begin position="233"/>
        <end position="255"/>
    </location>
</feature>
<dbReference type="RefSeq" id="WP_168673715.1">
    <property type="nucleotide sequence ID" value="NZ_JAAVTK010000007.1"/>
</dbReference>
<feature type="transmembrane region" description="Helical" evidence="1">
    <location>
        <begin position="59"/>
        <end position="82"/>
    </location>
</feature>
<feature type="transmembrane region" description="Helical" evidence="1">
    <location>
        <begin position="113"/>
        <end position="137"/>
    </location>
</feature>
<keyword evidence="3" id="KW-1185">Reference proteome</keyword>
<accession>A0ABX1HJV3</accession>
<feature type="transmembrane region" description="Helical" evidence="1">
    <location>
        <begin position="21"/>
        <end position="38"/>
    </location>
</feature>
<comment type="caution">
    <text evidence="2">The sequence shown here is derived from an EMBL/GenBank/DDBJ whole genome shotgun (WGS) entry which is preliminary data.</text>
</comment>
<feature type="transmembrane region" description="Helical" evidence="1">
    <location>
        <begin position="144"/>
        <end position="165"/>
    </location>
</feature>
<name>A0ABX1HJV3_9BACT</name>
<evidence type="ECO:0000313" key="2">
    <source>
        <dbReference type="EMBL" id="NKI90115.1"/>
    </source>
</evidence>
<keyword evidence="1" id="KW-1133">Transmembrane helix</keyword>
<dbReference type="Proteomes" id="UP000717634">
    <property type="component" value="Unassembled WGS sequence"/>
</dbReference>
<feature type="transmembrane region" description="Helical" evidence="1">
    <location>
        <begin position="206"/>
        <end position="226"/>
    </location>
</feature>
<evidence type="ECO:0000256" key="1">
    <source>
        <dbReference type="SAM" id="Phobius"/>
    </source>
</evidence>
<evidence type="ECO:0000313" key="3">
    <source>
        <dbReference type="Proteomes" id="UP000717634"/>
    </source>
</evidence>
<keyword evidence="1" id="KW-0472">Membrane</keyword>
<keyword evidence="1" id="KW-0812">Transmembrane</keyword>
<sequence>MNKPLTRVLLNVVARGFYQEHTGWLIVLFLGVFVNFFWTRIPNQNHLTEAQILANGFRLVILAVSEPIGVAALLGVGFLYSLKSWHYVAGRLKSPDVQFLAYSSNALPGREQVMSWAVVQGVILLPVVALCLYAMVIGFFFHHWLVPVLLPAYLLLLALAGAYYYTRLLSSTVGKPDKRAGLKWARHWPKPLFSLFLYEIIATKRITYLLTKLASAASIALLLLAFSDARADVRLAGMIALCCAFGHVILVFQAAEFELFYLPFVRNLPYGRGRAYGRQVLLYGVLLLPELAWLLTANGFRAGLTAAALLLSVTLLLRAVLYRTGQHMTIYLRIVVSLFLFLLLANLFALTGLLVFGCALAAGILLLRYH</sequence>
<organism evidence="2 3">
    <name type="scientific">Hymenobacter artigasi</name>
    <dbReference type="NCBI Taxonomy" id="2719616"/>
    <lineage>
        <taxon>Bacteria</taxon>
        <taxon>Pseudomonadati</taxon>
        <taxon>Bacteroidota</taxon>
        <taxon>Cytophagia</taxon>
        <taxon>Cytophagales</taxon>
        <taxon>Hymenobacteraceae</taxon>
        <taxon>Hymenobacter</taxon>
    </lineage>
</organism>
<reference evidence="2 3" key="1">
    <citation type="submission" date="2020-03" db="EMBL/GenBank/DDBJ databases">
        <title>Genomic Encyclopedia of Type Strains, Phase IV (KMG-V): Genome sequencing to study the core and pangenomes of soil and plant-associated prokaryotes.</title>
        <authorList>
            <person name="Whitman W."/>
        </authorList>
    </citation>
    <scope>NUCLEOTIDE SEQUENCE [LARGE SCALE GENOMIC DNA]</scope>
    <source>
        <strain evidence="2 3">1B</strain>
    </source>
</reference>
<feature type="transmembrane region" description="Helical" evidence="1">
    <location>
        <begin position="302"/>
        <end position="322"/>
    </location>
</feature>